<evidence type="ECO:0000256" key="4">
    <source>
        <dbReference type="ARBA" id="ARBA00023163"/>
    </source>
</evidence>
<evidence type="ECO:0000313" key="7">
    <source>
        <dbReference type="Proteomes" id="UP000494322"/>
    </source>
</evidence>
<dbReference type="CDD" id="cd08432">
    <property type="entry name" value="PBP2_GcdR_TrpI_HvrB_AmpR_like"/>
    <property type="match status" value="1"/>
</dbReference>
<name>A0A6J5JTK2_9BURK</name>
<dbReference type="GO" id="GO:0043565">
    <property type="term" value="F:sequence-specific DNA binding"/>
    <property type="evidence" value="ECO:0007669"/>
    <property type="project" value="TreeGrafter"/>
</dbReference>
<sequence>MAKSLPLAALHTFVEVARCGSMKQAADQLCISPGAVSQHVRNLEDRLAVRLFERTGRELELTGTGRALFDQLAGGFNEIESAWANVHGANRRVVRLAVTTTASFANTWLVQRLGAFNAAYPDIEITVETRAQLVDLRRDYVDVAIRHGLGHYPGHASFRIWTPELWPVCSPRLLDPARPIAAPADCLSYPLLQDADRADWALWLRAQGIEDPRAPRGASFSEDALLIKAAAAGQGVALVRDIYARDEVAAGRLVRVLAQPWPTELSYYVVCSEARQHEWKIAAFRDWLATEIGGRGDGDGPRDLLA</sequence>
<accession>A0A6J5JTK2</accession>
<evidence type="ECO:0000256" key="1">
    <source>
        <dbReference type="ARBA" id="ARBA00009437"/>
    </source>
</evidence>
<keyword evidence="4" id="KW-0804">Transcription</keyword>
<dbReference type="FunFam" id="3.40.190.10:FF:000017">
    <property type="entry name" value="Glycine cleavage system transcriptional activator"/>
    <property type="match status" value="1"/>
</dbReference>
<evidence type="ECO:0000313" key="6">
    <source>
        <dbReference type="EMBL" id="CAB3974730.1"/>
    </source>
</evidence>
<dbReference type="GO" id="GO:0006351">
    <property type="term" value="P:DNA-templated transcription"/>
    <property type="evidence" value="ECO:0007669"/>
    <property type="project" value="TreeGrafter"/>
</dbReference>
<organism evidence="6 7">
    <name type="scientific">Burkholderia cenocepacia</name>
    <dbReference type="NCBI Taxonomy" id="95486"/>
    <lineage>
        <taxon>Bacteria</taxon>
        <taxon>Pseudomonadati</taxon>
        <taxon>Pseudomonadota</taxon>
        <taxon>Betaproteobacteria</taxon>
        <taxon>Burkholderiales</taxon>
        <taxon>Burkholderiaceae</taxon>
        <taxon>Burkholderia</taxon>
        <taxon>Burkholderia cepacia complex</taxon>
    </lineage>
</organism>
<evidence type="ECO:0000259" key="5">
    <source>
        <dbReference type="PROSITE" id="PS50931"/>
    </source>
</evidence>
<protein>
    <submittedName>
        <fullName evidence="6">LysR family transcriptional regulator</fullName>
    </submittedName>
</protein>
<proteinExistence type="inferred from homology"/>
<dbReference type="Proteomes" id="UP000494322">
    <property type="component" value="Unassembled WGS sequence"/>
</dbReference>
<dbReference type="RefSeq" id="WP_175240656.1">
    <property type="nucleotide sequence ID" value="NZ_CABWIK020000062.1"/>
</dbReference>
<dbReference type="Pfam" id="PF03466">
    <property type="entry name" value="LysR_substrate"/>
    <property type="match status" value="1"/>
</dbReference>
<dbReference type="EMBL" id="CABWIK020000062">
    <property type="protein sequence ID" value="CAB3974730.1"/>
    <property type="molecule type" value="Genomic_DNA"/>
</dbReference>
<dbReference type="Gene3D" id="1.10.10.10">
    <property type="entry name" value="Winged helix-like DNA-binding domain superfamily/Winged helix DNA-binding domain"/>
    <property type="match status" value="1"/>
</dbReference>
<dbReference type="InterPro" id="IPR058163">
    <property type="entry name" value="LysR-type_TF_proteobact-type"/>
</dbReference>
<dbReference type="Gene3D" id="3.40.190.10">
    <property type="entry name" value="Periplasmic binding protein-like II"/>
    <property type="match status" value="2"/>
</dbReference>
<dbReference type="SUPFAM" id="SSF53850">
    <property type="entry name" value="Periplasmic binding protein-like II"/>
    <property type="match status" value="1"/>
</dbReference>
<dbReference type="AlphaFoldDB" id="A0A6J5JTK2"/>
<comment type="similarity">
    <text evidence="1">Belongs to the LysR transcriptional regulatory family.</text>
</comment>
<dbReference type="InterPro" id="IPR036388">
    <property type="entry name" value="WH-like_DNA-bd_sf"/>
</dbReference>
<feature type="domain" description="HTH lysR-type" evidence="5">
    <location>
        <begin position="5"/>
        <end position="62"/>
    </location>
</feature>
<dbReference type="InterPro" id="IPR036390">
    <property type="entry name" value="WH_DNA-bd_sf"/>
</dbReference>
<keyword evidence="3" id="KW-0238">DNA-binding</keyword>
<dbReference type="PROSITE" id="PS50931">
    <property type="entry name" value="HTH_LYSR"/>
    <property type="match status" value="1"/>
</dbReference>
<dbReference type="InterPro" id="IPR000847">
    <property type="entry name" value="LysR_HTH_N"/>
</dbReference>
<dbReference type="InterPro" id="IPR005119">
    <property type="entry name" value="LysR_subst-bd"/>
</dbReference>
<evidence type="ECO:0000256" key="2">
    <source>
        <dbReference type="ARBA" id="ARBA00023015"/>
    </source>
</evidence>
<dbReference type="FunFam" id="1.10.10.10:FF:000001">
    <property type="entry name" value="LysR family transcriptional regulator"/>
    <property type="match status" value="1"/>
</dbReference>
<dbReference type="GO" id="GO:0003700">
    <property type="term" value="F:DNA-binding transcription factor activity"/>
    <property type="evidence" value="ECO:0007669"/>
    <property type="project" value="InterPro"/>
</dbReference>
<dbReference type="SUPFAM" id="SSF46785">
    <property type="entry name" value="Winged helix' DNA-binding domain"/>
    <property type="match status" value="1"/>
</dbReference>
<dbReference type="Pfam" id="PF00126">
    <property type="entry name" value="HTH_1"/>
    <property type="match status" value="1"/>
</dbReference>
<dbReference type="PANTHER" id="PTHR30537:SF26">
    <property type="entry name" value="GLYCINE CLEAVAGE SYSTEM TRANSCRIPTIONAL ACTIVATOR"/>
    <property type="match status" value="1"/>
</dbReference>
<gene>
    <name evidence="6" type="ORF">BCO9919_06398</name>
</gene>
<reference evidence="6 7" key="1">
    <citation type="submission" date="2020-04" db="EMBL/GenBank/DDBJ databases">
        <authorList>
            <person name="Depoorter E."/>
        </authorList>
    </citation>
    <scope>NUCLEOTIDE SEQUENCE [LARGE SCALE GENOMIC DNA]</scope>
    <source>
        <strain evidence="6 7">BCC0132</strain>
    </source>
</reference>
<evidence type="ECO:0000256" key="3">
    <source>
        <dbReference type="ARBA" id="ARBA00023125"/>
    </source>
</evidence>
<keyword evidence="2" id="KW-0805">Transcription regulation</keyword>
<dbReference type="PANTHER" id="PTHR30537">
    <property type="entry name" value="HTH-TYPE TRANSCRIPTIONAL REGULATOR"/>
    <property type="match status" value="1"/>
</dbReference>